<protein>
    <submittedName>
        <fullName evidence="2">Uncharacterized protein</fullName>
    </submittedName>
</protein>
<accession>A0A8S5R5U3</accession>
<name>A0A8S5R5U3_9CAUD</name>
<feature type="coiled-coil region" evidence="1">
    <location>
        <begin position="42"/>
        <end position="69"/>
    </location>
</feature>
<reference evidence="2" key="1">
    <citation type="journal article" date="2021" name="Proc. Natl. Acad. Sci. U.S.A.">
        <title>A Catalog of Tens of Thousands of Viruses from Human Metagenomes Reveals Hidden Associations with Chronic Diseases.</title>
        <authorList>
            <person name="Tisza M.J."/>
            <person name="Buck C.B."/>
        </authorList>
    </citation>
    <scope>NUCLEOTIDE SEQUENCE</scope>
    <source>
        <strain evidence="2">CtpV36</strain>
    </source>
</reference>
<evidence type="ECO:0000313" key="2">
    <source>
        <dbReference type="EMBL" id="DAE26514.1"/>
    </source>
</evidence>
<sequence>MKKYNLHDIMNNAWRIFRNAKAGHGSEVIFASALKKAWSMAKTVAKEAIAAAERAVEAAKRAAVEAAKREAAGVVRMHYSQYKNEYSNCQTVDGSYDKKTKTIEVMTKVARVFERRPSVTAIRGLCPRCHTYCYGDCMAR</sequence>
<evidence type="ECO:0000256" key="1">
    <source>
        <dbReference type="SAM" id="Coils"/>
    </source>
</evidence>
<keyword evidence="1" id="KW-0175">Coiled coil</keyword>
<dbReference type="EMBL" id="BK015819">
    <property type="protein sequence ID" value="DAE26514.1"/>
    <property type="molecule type" value="Genomic_DNA"/>
</dbReference>
<organism evidence="2">
    <name type="scientific">Siphoviridae sp. ctpV36</name>
    <dbReference type="NCBI Taxonomy" id="2827279"/>
    <lineage>
        <taxon>Viruses</taxon>
        <taxon>Duplodnaviria</taxon>
        <taxon>Heunggongvirae</taxon>
        <taxon>Uroviricota</taxon>
        <taxon>Caudoviricetes</taxon>
    </lineage>
</organism>
<proteinExistence type="predicted"/>